<dbReference type="RefSeq" id="WP_028310577.1">
    <property type="nucleotide sequence ID" value="NZ_AXWS01000007.1"/>
</dbReference>
<accession>A0A8B6X1J6</accession>
<dbReference type="AlphaFoldDB" id="A0A8B6X1J6"/>
<organism evidence="2 3">
    <name type="scientific">Derxia gummosa DSM 723</name>
    <dbReference type="NCBI Taxonomy" id="1121388"/>
    <lineage>
        <taxon>Bacteria</taxon>
        <taxon>Pseudomonadati</taxon>
        <taxon>Pseudomonadota</taxon>
        <taxon>Betaproteobacteria</taxon>
        <taxon>Burkholderiales</taxon>
        <taxon>Alcaligenaceae</taxon>
        <taxon>Derxia</taxon>
    </lineage>
</organism>
<proteinExistence type="predicted"/>
<dbReference type="InterPro" id="IPR010239">
    <property type="entry name" value="CHP02001"/>
</dbReference>
<reference evidence="3" key="1">
    <citation type="journal article" date="2004" name="J. Bacteriol.">
        <title>Genes regulated by TorR, the trimethylamine oxide response regulator of Shewanella oneidensis.</title>
        <authorList>
            <person name="Bordi C."/>
            <person name="Ansaldi M."/>
            <person name="Gon S."/>
            <person name="Jourlin-Castelli C."/>
            <person name="Iobbi-Nivol C."/>
            <person name="Mejean V."/>
        </authorList>
    </citation>
    <scope>NUCLEOTIDE SEQUENCE</scope>
</reference>
<protein>
    <submittedName>
        <fullName evidence="3">TorF family putative porin</fullName>
    </submittedName>
</protein>
<dbReference type="Proteomes" id="UP000675920">
    <property type="component" value="Unplaced"/>
</dbReference>
<name>A0A8B6X1J6_9BURK</name>
<keyword evidence="1" id="KW-0732">Signal</keyword>
<dbReference type="Pfam" id="PF09694">
    <property type="entry name" value="Gcw_chp"/>
    <property type="match status" value="1"/>
</dbReference>
<feature type="chain" id="PRO_5034924092" evidence="1">
    <location>
        <begin position="27"/>
        <end position="275"/>
    </location>
</feature>
<dbReference type="NCBIfam" id="TIGR02001">
    <property type="entry name" value="gcw_chp"/>
    <property type="match status" value="1"/>
</dbReference>
<dbReference type="PROSITE" id="PS51257">
    <property type="entry name" value="PROKAR_LIPOPROTEIN"/>
    <property type="match status" value="1"/>
</dbReference>
<sequence length="275" mass="29978">MNHKTKIARSVALALLLAGGCLAVHAEEAAADAAEAPALTTNVTLASQYVSRGFRQTWGKPALQGGADYALGNGFSIGTWMSSVSNKFIEDGSVEWDLYGGWTGATDDFTYGAQLYYYLYPGAKLKFADASYNYGEFVPQAGWKWFTAKYWLTYTKDYFGYNSRSLLTGDDKHSRWSGYLDLNATLDLGDSFGTSLHFGQQRVSNFKDAGWKDAKLAVTKALDGGWLLTGAVTRGWGNKSGYYDRYTTGALDSSGNPAVSNPIKTTVFVSATRTF</sequence>
<dbReference type="OrthoDB" id="9793561at2"/>
<evidence type="ECO:0000313" key="2">
    <source>
        <dbReference type="Proteomes" id="UP000675920"/>
    </source>
</evidence>
<reference evidence="3" key="2">
    <citation type="submission" date="2025-08" db="UniProtKB">
        <authorList>
            <consortium name="RefSeq"/>
        </authorList>
    </citation>
    <scope>IDENTIFICATION</scope>
</reference>
<keyword evidence="2" id="KW-1185">Reference proteome</keyword>
<evidence type="ECO:0000313" key="3">
    <source>
        <dbReference type="RefSeq" id="WP_028310577.1"/>
    </source>
</evidence>
<feature type="signal peptide" evidence="1">
    <location>
        <begin position="1"/>
        <end position="26"/>
    </location>
</feature>
<evidence type="ECO:0000256" key="1">
    <source>
        <dbReference type="SAM" id="SignalP"/>
    </source>
</evidence>